<sequence length="64" mass="7243">MRTSPKAMANIYFIMGVLFVYMATQSAGETVWNPTTMLLAIIATLDFGVALRLMRNHARHKNKQ</sequence>
<accession>A0A220TZP0</accession>
<dbReference type="InterPro" id="IPR025426">
    <property type="entry name" value="DUF4305"/>
</dbReference>
<keyword evidence="1" id="KW-1133">Transmembrane helix</keyword>
<dbReference type="Proteomes" id="UP000198312">
    <property type="component" value="Chromosome"/>
</dbReference>
<keyword evidence="1" id="KW-0472">Membrane</keyword>
<dbReference type="KEGG" id="vil:CFK37_02950"/>
<keyword evidence="3" id="KW-1185">Reference proteome</keyword>
<dbReference type="OrthoDB" id="2355666at2"/>
<name>A0A220TZP0_9BACI</name>
<dbReference type="EMBL" id="CP022315">
    <property type="protein sequence ID" value="ASK61225.1"/>
    <property type="molecule type" value="Genomic_DNA"/>
</dbReference>
<protein>
    <submittedName>
        <fullName evidence="2">DUF4305 domain-containing protein</fullName>
    </submittedName>
</protein>
<reference evidence="2 3" key="1">
    <citation type="submission" date="2017-07" db="EMBL/GenBank/DDBJ databases">
        <title>Virgibacillus sp. LM2416.</title>
        <authorList>
            <person name="Tak E.J."/>
            <person name="Bae J.-W."/>
        </authorList>
    </citation>
    <scope>NUCLEOTIDE SEQUENCE [LARGE SCALE GENOMIC DNA]</scope>
    <source>
        <strain evidence="2 3">LM2416</strain>
    </source>
</reference>
<dbReference type="AlphaFoldDB" id="A0A220TZP0"/>
<dbReference type="RefSeq" id="WP_089060502.1">
    <property type="nucleotide sequence ID" value="NZ_CP022315.1"/>
</dbReference>
<feature type="transmembrane region" description="Helical" evidence="1">
    <location>
        <begin position="36"/>
        <end position="54"/>
    </location>
</feature>
<evidence type="ECO:0000313" key="3">
    <source>
        <dbReference type="Proteomes" id="UP000198312"/>
    </source>
</evidence>
<keyword evidence="1" id="KW-0812">Transmembrane</keyword>
<proteinExistence type="predicted"/>
<evidence type="ECO:0000313" key="2">
    <source>
        <dbReference type="EMBL" id="ASK61225.1"/>
    </source>
</evidence>
<dbReference type="Pfam" id="PF14146">
    <property type="entry name" value="DUF4305"/>
    <property type="match status" value="1"/>
</dbReference>
<gene>
    <name evidence="2" type="ORF">CFK37_02950</name>
</gene>
<organism evidence="2 3">
    <name type="scientific">Virgibacillus phasianinus</name>
    <dbReference type="NCBI Taxonomy" id="2017483"/>
    <lineage>
        <taxon>Bacteria</taxon>
        <taxon>Bacillati</taxon>
        <taxon>Bacillota</taxon>
        <taxon>Bacilli</taxon>
        <taxon>Bacillales</taxon>
        <taxon>Bacillaceae</taxon>
        <taxon>Virgibacillus</taxon>
    </lineage>
</organism>
<feature type="transmembrane region" description="Helical" evidence="1">
    <location>
        <begin position="7"/>
        <end position="24"/>
    </location>
</feature>
<evidence type="ECO:0000256" key="1">
    <source>
        <dbReference type="SAM" id="Phobius"/>
    </source>
</evidence>